<accession>A0A812B722</accession>
<evidence type="ECO:0000256" key="1">
    <source>
        <dbReference type="ARBA" id="ARBA00004651"/>
    </source>
</evidence>
<dbReference type="AlphaFoldDB" id="A0A812B722"/>
<dbReference type="PRINTS" id="PR01088">
    <property type="entry name" value="NAHEXCHNGR6"/>
</dbReference>
<keyword evidence="5" id="KW-0812">Transmembrane</keyword>
<comment type="caution">
    <text evidence="6">The sequence shown here is derived from an EMBL/GenBank/DDBJ whole genome shotgun (WGS) entry which is preliminary data.</text>
</comment>
<gene>
    <name evidence="6" type="ORF">SPHA_11912</name>
</gene>
<feature type="transmembrane region" description="Helical" evidence="5">
    <location>
        <begin position="150"/>
        <end position="169"/>
    </location>
</feature>
<dbReference type="OrthoDB" id="6154239at2759"/>
<keyword evidence="5" id="KW-0472">Membrane</keyword>
<sequence length="430" mass="47889">MDTPTSEQASVSASTATPTAAAATQNQTSTSPAPGTSTDPPPSGEKAWLVAHWYNFDSKYMKPFLTNSRPLLTETLPTWCLPIAKLLTTDEQLSEGIHKGDSDSDTDMIIDHSESYGENTSTASGHGADSMDRKPTLQINLEDDATSGDLGLVSGFFFSLFGCSLSLSYHNPIIFLHVVFGCLPSFSTIFFCSCYPFSIIILLSLQSCLSSHHIFAPKHSVQTSAHHYFSISPSSLLPTFFLPLFLMHYFALPFSSPPLLYLPLFSSYFSLLPTFFVSSLLSMFYLLHFFALPFSLSLFFASHFFPLTFLCSSLFFTPHFLPVALLCSPLSFYRSSLLPTFLLSLFFAPHFLPFNLLALMFFSPFVPFNYRPLLLSFSSFYLSLSLLTILFLPPRFCSSPSVSYSLPSIPLLLFYSSRYSNHALSLYFPL</sequence>
<evidence type="ECO:0000256" key="4">
    <source>
        <dbReference type="SAM" id="MobiDB-lite"/>
    </source>
</evidence>
<proteinExistence type="inferred from homology"/>
<feature type="transmembrane region" description="Helical" evidence="5">
    <location>
        <begin position="373"/>
        <end position="392"/>
    </location>
</feature>
<dbReference type="EMBL" id="CAHIKZ030000398">
    <property type="protein sequence ID" value="CAE1172122.1"/>
    <property type="molecule type" value="Genomic_DNA"/>
</dbReference>
<protein>
    <submittedName>
        <fullName evidence="6">SLC9A6_7</fullName>
    </submittedName>
</protein>
<dbReference type="GO" id="GO:0015385">
    <property type="term" value="F:sodium:proton antiporter activity"/>
    <property type="evidence" value="ECO:0007669"/>
    <property type="project" value="InterPro"/>
</dbReference>
<dbReference type="GO" id="GO:0005886">
    <property type="term" value="C:plasma membrane"/>
    <property type="evidence" value="ECO:0007669"/>
    <property type="project" value="UniProtKB-SubCell"/>
</dbReference>
<feature type="transmembrane region" description="Helical" evidence="5">
    <location>
        <begin position="175"/>
        <end position="205"/>
    </location>
</feature>
<evidence type="ECO:0000313" key="6">
    <source>
        <dbReference type="EMBL" id="CAE1172122.1"/>
    </source>
</evidence>
<feature type="region of interest" description="Disordered" evidence="4">
    <location>
        <begin position="1"/>
        <end position="44"/>
    </location>
</feature>
<organism evidence="6 7">
    <name type="scientific">Acanthosepion pharaonis</name>
    <name type="common">Pharaoh cuttlefish</name>
    <name type="synonym">Sepia pharaonis</name>
    <dbReference type="NCBI Taxonomy" id="158019"/>
    <lineage>
        <taxon>Eukaryota</taxon>
        <taxon>Metazoa</taxon>
        <taxon>Spiralia</taxon>
        <taxon>Lophotrochozoa</taxon>
        <taxon>Mollusca</taxon>
        <taxon>Cephalopoda</taxon>
        <taxon>Coleoidea</taxon>
        <taxon>Decapodiformes</taxon>
        <taxon>Sepiida</taxon>
        <taxon>Sepiina</taxon>
        <taxon>Sepiidae</taxon>
        <taxon>Acanthosepion</taxon>
    </lineage>
</organism>
<dbReference type="InterPro" id="IPR002090">
    <property type="entry name" value="NHE-6/7/9"/>
</dbReference>
<feature type="transmembrane region" description="Helical" evidence="5">
    <location>
        <begin position="298"/>
        <end position="321"/>
    </location>
</feature>
<feature type="compositionally biased region" description="Low complexity" evidence="4">
    <location>
        <begin position="8"/>
        <end position="33"/>
    </location>
</feature>
<feature type="transmembrane region" description="Helical" evidence="5">
    <location>
        <begin position="226"/>
        <end position="251"/>
    </location>
</feature>
<feature type="transmembrane region" description="Helical" evidence="5">
    <location>
        <begin position="271"/>
        <end position="291"/>
    </location>
</feature>
<keyword evidence="7" id="KW-1185">Reference proteome</keyword>
<dbReference type="GO" id="GO:0006885">
    <property type="term" value="P:regulation of pH"/>
    <property type="evidence" value="ECO:0007669"/>
    <property type="project" value="InterPro"/>
</dbReference>
<evidence type="ECO:0000256" key="5">
    <source>
        <dbReference type="SAM" id="Phobius"/>
    </source>
</evidence>
<dbReference type="Proteomes" id="UP000597762">
    <property type="component" value="Unassembled WGS sequence"/>
</dbReference>
<evidence type="ECO:0000256" key="3">
    <source>
        <dbReference type="ARBA" id="ARBA00022475"/>
    </source>
</evidence>
<comment type="similarity">
    <text evidence="2">Belongs to the monovalent cation:proton antiporter 1 (CPA1) transporter (TC 2.A.36) family.</text>
</comment>
<comment type="subcellular location">
    <subcellularLocation>
        <location evidence="1">Cell membrane</location>
        <topology evidence="1">Multi-pass membrane protein</topology>
    </subcellularLocation>
</comment>
<evidence type="ECO:0000256" key="2">
    <source>
        <dbReference type="ARBA" id="ARBA00007367"/>
    </source>
</evidence>
<name>A0A812B722_ACAPH</name>
<keyword evidence="3" id="KW-1003">Cell membrane</keyword>
<evidence type="ECO:0000313" key="7">
    <source>
        <dbReference type="Proteomes" id="UP000597762"/>
    </source>
</evidence>
<keyword evidence="5" id="KW-1133">Transmembrane helix</keyword>
<feature type="transmembrane region" description="Helical" evidence="5">
    <location>
        <begin position="341"/>
        <end position="361"/>
    </location>
</feature>
<reference evidence="6" key="1">
    <citation type="submission" date="2021-01" db="EMBL/GenBank/DDBJ databases">
        <authorList>
            <person name="Li R."/>
            <person name="Bekaert M."/>
        </authorList>
    </citation>
    <scope>NUCLEOTIDE SEQUENCE</scope>
    <source>
        <strain evidence="6">Farmed</strain>
    </source>
</reference>